<protein>
    <submittedName>
        <fullName evidence="1">Conotoxin superfamily W</fullName>
    </submittedName>
</protein>
<dbReference type="AlphaFoldDB" id="A0A346CJG9"/>
<accession>A0A346CJG9</accession>
<name>A0A346CJG9_CONER</name>
<organism evidence="1">
    <name type="scientific">Conus ermineus</name>
    <name type="common">Agate cone</name>
    <name type="synonym">Chelyconus ermineus</name>
    <dbReference type="NCBI Taxonomy" id="55423"/>
    <lineage>
        <taxon>Eukaryota</taxon>
        <taxon>Metazoa</taxon>
        <taxon>Spiralia</taxon>
        <taxon>Lophotrochozoa</taxon>
        <taxon>Mollusca</taxon>
        <taxon>Gastropoda</taxon>
        <taxon>Caenogastropoda</taxon>
        <taxon>Neogastropoda</taxon>
        <taxon>Conoidea</taxon>
        <taxon>Conidae</taxon>
        <taxon>Conus</taxon>
        <taxon>Chelyconus</taxon>
    </lineage>
</organism>
<evidence type="ECO:0000313" key="1">
    <source>
        <dbReference type="EMBL" id="AXL95718.1"/>
    </source>
</evidence>
<dbReference type="EMBL" id="MH360669">
    <property type="protein sequence ID" value="AXL95718.1"/>
    <property type="molecule type" value="mRNA"/>
</dbReference>
<reference evidence="1" key="1">
    <citation type="journal article" date="2018" name="Genome Biol. Evol.">
        <title>Conotoxin diversity in Chelyconus ermineus (Born, 1778) and the convergent origin of piscivory in the Atlantic and Indo-Pacific cones.</title>
        <authorList>
            <person name="Abalde S."/>
            <person name="Tenorio M.J."/>
            <person name="Afonso C.M."/>
            <person name="Zardoya R."/>
        </authorList>
    </citation>
    <scope>NUCLEOTIDE SEQUENCE</scope>
    <source>
        <strain evidence="1">Cerm_381</strain>
    </source>
</reference>
<proteinExistence type="evidence at transcript level"/>
<sequence>MGVVIGWTWWRPPEGELTHTGSVTKQLLSSVGGILDDVMHM</sequence>